<evidence type="ECO:0000256" key="2">
    <source>
        <dbReference type="SAM" id="MobiDB-lite"/>
    </source>
</evidence>
<dbReference type="InterPro" id="IPR045668">
    <property type="entry name" value="FHIP_KELAA_motif"/>
</dbReference>
<dbReference type="PANTHER" id="PTHR21705">
    <property type="entry name" value="RAI16 PROTEIN-RELATED"/>
    <property type="match status" value="1"/>
</dbReference>
<dbReference type="InterPro" id="IPR045669">
    <property type="entry name" value="FHIP_C"/>
</dbReference>
<organism evidence="4 5">
    <name type="scientific">Geodia barretti</name>
    <name type="common">Barrett's horny sponge</name>
    <dbReference type="NCBI Taxonomy" id="519541"/>
    <lineage>
        <taxon>Eukaryota</taxon>
        <taxon>Metazoa</taxon>
        <taxon>Porifera</taxon>
        <taxon>Demospongiae</taxon>
        <taxon>Heteroscleromorpha</taxon>
        <taxon>Tetractinellida</taxon>
        <taxon>Astrophorina</taxon>
        <taxon>Geodiidae</taxon>
        <taxon>Geodia</taxon>
    </lineage>
</organism>
<gene>
    <name evidence="4" type="ORF">GBAR_LOCUS23557</name>
</gene>
<feature type="region of interest" description="Disordered" evidence="2">
    <location>
        <begin position="397"/>
        <end position="418"/>
    </location>
</feature>
<dbReference type="InterPro" id="IPR019384">
    <property type="entry name" value="FHIP"/>
</dbReference>
<dbReference type="InterPro" id="IPR016024">
    <property type="entry name" value="ARM-type_fold"/>
</dbReference>
<feature type="compositionally biased region" description="Basic and acidic residues" evidence="2">
    <location>
        <begin position="632"/>
        <end position="644"/>
    </location>
</feature>
<comment type="similarity">
    <text evidence="1">Belongs to the FHIP family.</text>
</comment>
<feature type="region of interest" description="Disordered" evidence="2">
    <location>
        <begin position="610"/>
        <end position="647"/>
    </location>
</feature>
<dbReference type="Pfam" id="PF10257">
    <property type="entry name" value="RAI16-like"/>
    <property type="match status" value="1"/>
</dbReference>
<name>A0AA35T8R0_GEOBA</name>
<feature type="compositionally biased region" description="Low complexity" evidence="2">
    <location>
        <begin position="471"/>
        <end position="485"/>
    </location>
</feature>
<feature type="domain" description="FHF complex subunit HOOK-interacting protein C-terminal" evidence="3">
    <location>
        <begin position="646"/>
        <end position="734"/>
    </location>
</feature>
<reference evidence="4" key="1">
    <citation type="submission" date="2023-03" db="EMBL/GenBank/DDBJ databases">
        <authorList>
            <person name="Steffen K."/>
            <person name="Cardenas P."/>
        </authorList>
    </citation>
    <scope>NUCLEOTIDE SEQUENCE</scope>
</reference>
<feature type="compositionally biased region" description="Low complexity" evidence="2">
    <location>
        <begin position="190"/>
        <end position="206"/>
    </location>
</feature>
<dbReference type="Proteomes" id="UP001174909">
    <property type="component" value="Unassembled WGS sequence"/>
</dbReference>
<dbReference type="Pfam" id="PF19311">
    <property type="entry name" value="KELAA"/>
    <property type="match status" value="1"/>
</dbReference>
<evidence type="ECO:0000313" key="5">
    <source>
        <dbReference type="Proteomes" id="UP001174909"/>
    </source>
</evidence>
<sequence>MFSRFTALVAEVVGFGPQQIRPEDFTTHWRAITDSIATSDAGGSVSETDIPHHLGAMAELLCEEDSQKDSRDHGTMGLCLEFMLRHRILDTLYIPCKNDYPSGIRQEVLMFLIHMLGRMEQPLLPHVSVHQPVQKLIQLCGLHPQSPLALMEIQFLRTICLKVHDDTRLADFLLVDLPVKRSPLSPPSPSVSSVSPNNASQSSTSSPPVPTKTVYLVAEALQRLVNHNDSMVAMKAYECLLSCVSLRHEGVARVLASSQLPVLLASKLQYHFQLIPLSCSHTSIVGCNTGWGVDYASRSRTVDHSPSGYGLWHVEAYLSWLDYVEQAVVSASAPLYQALCTAVQELLLEASLMPRILRVTEEDVLLSTSVLSRSIQFITDESLLSEFVLCVLGTGGGRGRGGGGEGVGSEGGGGGKEPEKVLTLRQLMVQRIDHPSDDVCQATLQLINSLLECPLAPVFLRELVFDGSPATTSMTNWKTTTSPPRSSQPPNNPQTPHTPDSPKAPQTPRSPHTPTHAFAATSTPLPQDSTTTGSSLARQRKQLEHWINSYLSLVPADLLSAEVVTGETGVEDYLIEAHKQVLKCRVLAQSWDQDGGGGGDDRVLEGVWSSPEAVTSQDVPESPFPHHHHHRDRGDGRAGGERGGGEGPLVPALLSKLERLLDQSYEVNLMLTSVLSQLAAFSHPRIDRLFFPDSSPHNSVFSVLKKVNSELVVHAERSPGFQFNLREVRKRMVGQETSDLLSMPHNDLLEGAVVLEEFCKEMSCVLFAKHSTALLALPPCGLPSPASPST</sequence>
<dbReference type="Pfam" id="PF19314">
    <property type="entry name" value="DUF5917"/>
    <property type="match status" value="1"/>
</dbReference>
<evidence type="ECO:0000256" key="1">
    <source>
        <dbReference type="ARBA" id="ARBA00024336"/>
    </source>
</evidence>
<feature type="compositionally biased region" description="Polar residues" evidence="2">
    <location>
        <begin position="520"/>
        <end position="537"/>
    </location>
</feature>
<feature type="region of interest" description="Disordered" evidence="2">
    <location>
        <begin position="470"/>
        <end position="537"/>
    </location>
</feature>
<proteinExistence type="inferred from homology"/>
<accession>A0AA35T8R0</accession>
<dbReference type="EMBL" id="CASHTH010003265">
    <property type="protein sequence ID" value="CAI8042411.1"/>
    <property type="molecule type" value="Genomic_DNA"/>
</dbReference>
<keyword evidence="5" id="KW-1185">Reference proteome</keyword>
<comment type="caution">
    <text evidence="4">The sequence shown here is derived from an EMBL/GenBank/DDBJ whole genome shotgun (WGS) entry which is preliminary data.</text>
</comment>
<protein>
    <submittedName>
        <fullName evidence="4">Protein FAM160B1</fullName>
    </submittedName>
</protein>
<evidence type="ECO:0000313" key="4">
    <source>
        <dbReference type="EMBL" id="CAI8042411.1"/>
    </source>
</evidence>
<dbReference type="PANTHER" id="PTHR21705:SF12">
    <property type="entry name" value="FHF COMPLEX SUBUNIT HOOK-INTERACTING PROTEIN C-TERMINAL DOMAIN-CONTAINING PROTEIN"/>
    <property type="match status" value="1"/>
</dbReference>
<feature type="region of interest" description="Disordered" evidence="2">
    <location>
        <begin position="183"/>
        <end position="209"/>
    </location>
</feature>
<dbReference type="AlphaFoldDB" id="A0AA35T8R0"/>
<dbReference type="SUPFAM" id="SSF48371">
    <property type="entry name" value="ARM repeat"/>
    <property type="match status" value="1"/>
</dbReference>
<evidence type="ECO:0000259" key="3">
    <source>
        <dbReference type="Pfam" id="PF19314"/>
    </source>
</evidence>
<feature type="compositionally biased region" description="Gly residues" evidence="2">
    <location>
        <begin position="397"/>
        <end position="415"/>
    </location>
</feature>